<evidence type="ECO:0000313" key="1">
    <source>
        <dbReference type="EMBL" id="SJZ99035.1"/>
    </source>
</evidence>
<keyword evidence="2" id="KW-1185">Reference proteome</keyword>
<dbReference type="AlphaFoldDB" id="A0A1T4Q5G5"/>
<dbReference type="RefSeq" id="WP_078788066.1">
    <property type="nucleotide sequence ID" value="NZ_FMTO01000014.1"/>
</dbReference>
<reference evidence="1 2" key="1">
    <citation type="submission" date="2017-02" db="EMBL/GenBank/DDBJ databases">
        <authorList>
            <person name="Peterson S.W."/>
        </authorList>
    </citation>
    <scope>NUCLEOTIDE SEQUENCE [LARGE SCALE GENOMIC DNA]</scope>
    <source>
        <strain evidence="1 2">ATCC 17233</strain>
    </source>
</reference>
<dbReference type="EMBL" id="FUXA01000016">
    <property type="protein sequence ID" value="SJZ99035.1"/>
    <property type="molecule type" value="Genomic_DNA"/>
</dbReference>
<dbReference type="Proteomes" id="UP000189857">
    <property type="component" value="Unassembled WGS sequence"/>
</dbReference>
<protein>
    <submittedName>
        <fullName evidence="1">Uncharacterized protein</fullName>
    </submittedName>
</protein>
<proteinExistence type="predicted"/>
<evidence type="ECO:0000313" key="2">
    <source>
        <dbReference type="Proteomes" id="UP000189857"/>
    </source>
</evidence>
<name>A0A1T4Q5G5_9FIRM</name>
<organism evidence="1 2">
    <name type="scientific">Eubacterium ruminantium</name>
    <dbReference type="NCBI Taxonomy" id="42322"/>
    <lineage>
        <taxon>Bacteria</taxon>
        <taxon>Bacillati</taxon>
        <taxon>Bacillota</taxon>
        <taxon>Clostridia</taxon>
        <taxon>Eubacteriales</taxon>
        <taxon>Eubacteriaceae</taxon>
        <taxon>Eubacterium</taxon>
    </lineage>
</organism>
<sequence>MERFFKLNKPVYYNSDAIRVSDEYDKRNGGYVINCEVVELTRTYDDSGWLYGKVFCPEYYNMGGDGYTMIAESSRRNAKKAMIAKEEVGENARKYAENYIRNIADDLEIIEEVF</sequence>
<accession>A0A1T4Q5G5</accession>
<gene>
    <name evidence="1" type="ORF">SAMN02745110_02274</name>
</gene>